<dbReference type="Pfam" id="PF21137">
    <property type="entry name" value="ANM3_C2H2_Zf"/>
    <property type="match status" value="1"/>
</dbReference>
<dbReference type="InterPro" id="IPR055135">
    <property type="entry name" value="PRMT_dom"/>
</dbReference>
<comment type="caution">
    <text evidence="16">The sequence shown here is derived from an EMBL/GenBank/DDBJ whole genome shotgun (WGS) entry which is preliminary data.</text>
</comment>
<evidence type="ECO:0000256" key="7">
    <source>
        <dbReference type="ARBA" id="ARBA00022723"/>
    </source>
</evidence>
<evidence type="ECO:0000256" key="3">
    <source>
        <dbReference type="ARBA" id="ARBA00022490"/>
    </source>
</evidence>
<sequence>MSLISSECSESENDSNDERWDDWEEDEENQQNFKCLFCKQLFSTSSNDLFLHCIEYHGFDFQKIRLDLKCSESENDSNDERWDDWEEDEENQQNFKCLFCKQLFSTSSNDLFLHCIEYHGFDFQKIRLDLKLDFYQSIRLINYIRKQVLENSELENVTSYSISEISSVINNDEYLKPVLEEDSLLYAFDNDEIGEDDFNEKINLDRIEDQNQEMLEDINPTTPLEHELFKKLRITEEKLFNTQVQLKKVETQSDEYRNMVKESLFDIYSDSKSEKSVIPNNISGEMTNYYFDSYAKTNIHEEMLKDRVRTGSYRDFIYENKDLFKGKTVLDVGCGTCILSMFAAKAGASQVFSVDKSDIIHRAKEIVKENQLENVITLINSKVEDIDLPVPKVDIIISEWMGYFLLFEGMLGSLIVARDRWLAQDGLLAPSHCHLFLAAIEDDDLINDKFNFWNDVYGFKMTAMKNPVRQNVIVDYVKPHAIITNVITIKEVPLYTIDKFGLDFTSPFTFKVIRDGTIHGFMGYFDTWFTRNRNIDINNNNEKKGKKDEGIIYFTTGPDGTETHWGQTIFILEHGISVECGTIITGSFDCHKNKENPRDLDLKIKYKVIGTGGKDDESKIKEYSQKFYLRNF</sequence>
<dbReference type="PANTHER" id="PTHR11006">
    <property type="entry name" value="PROTEIN ARGININE N-METHYLTRANSFERASE"/>
    <property type="match status" value="1"/>
</dbReference>
<proteinExistence type="predicted"/>
<dbReference type="Proteomes" id="UP000266861">
    <property type="component" value="Unassembled WGS sequence"/>
</dbReference>
<dbReference type="FunFam" id="3.40.50.150:FF:000003">
    <property type="entry name" value="Blast:Protein arginine N-methyltransferase 1"/>
    <property type="match status" value="1"/>
</dbReference>
<evidence type="ECO:0000256" key="12">
    <source>
        <dbReference type="PROSITE-ProRule" id="PRU01015"/>
    </source>
</evidence>
<dbReference type="InterPro" id="IPR036236">
    <property type="entry name" value="Znf_C2H2_sf"/>
</dbReference>
<keyword evidence="5 12" id="KW-0808">Transferase</keyword>
<dbReference type="AlphaFoldDB" id="A0A397I5K8"/>
<comment type="catalytic activity">
    <reaction evidence="10">
        <text>L-arginyl-[protein] + 2 S-adenosyl-L-methionine = N(omega),N(omega)-dimethyl-L-arginyl-[protein] + 2 S-adenosyl-L-homocysteine + 2 H(+)</text>
        <dbReference type="Rhea" id="RHEA:48096"/>
        <dbReference type="Rhea" id="RHEA-COMP:10532"/>
        <dbReference type="Rhea" id="RHEA-COMP:11991"/>
        <dbReference type="ChEBI" id="CHEBI:15378"/>
        <dbReference type="ChEBI" id="CHEBI:29965"/>
        <dbReference type="ChEBI" id="CHEBI:57856"/>
        <dbReference type="ChEBI" id="CHEBI:59789"/>
        <dbReference type="ChEBI" id="CHEBI:61897"/>
        <dbReference type="EC" id="2.1.1.319"/>
    </reaction>
    <physiologicalReaction direction="left-to-right" evidence="10">
        <dbReference type="Rhea" id="RHEA:48097"/>
    </physiologicalReaction>
</comment>
<dbReference type="GO" id="GO:0005829">
    <property type="term" value="C:cytosol"/>
    <property type="evidence" value="ECO:0007669"/>
    <property type="project" value="UniProtKB-SubCell"/>
</dbReference>
<keyword evidence="6 12" id="KW-0949">S-adenosyl-L-methionine</keyword>
<evidence type="ECO:0000313" key="17">
    <source>
        <dbReference type="Proteomes" id="UP000266861"/>
    </source>
</evidence>
<keyword evidence="3" id="KW-0963">Cytoplasm</keyword>
<feature type="domain" description="Protein arginine N-methyltransferase" evidence="15">
    <location>
        <begin position="434"/>
        <end position="608"/>
    </location>
</feature>
<dbReference type="Gene3D" id="2.70.160.11">
    <property type="entry name" value="Hnrnp arginine n-methyltransferase1"/>
    <property type="match status" value="1"/>
</dbReference>
<dbReference type="GO" id="GO:0008270">
    <property type="term" value="F:zinc ion binding"/>
    <property type="evidence" value="ECO:0007669"/>
    <property type="project" value="UniProtKB-KW"/>
</dbReference>
<comment type="catalytic activity">
    <reaction evidence="11">
        <text>L-arginyl-[protein] + S-adenosyl-L-methionine = N(omega)-methyl-L-arginyl-[protein] + S-adenosyl-L-homocysteine + H(+)</text>
        <dbReference type="Rhea" id="RHEA:48100"/>
        <dbReference type="Rhea" id="RHEA-COMP:10532"/>
        <dbReference type="Rhea" id="RHEA-COMP:11990"/>
        <dbReference type="ChEBI" id="CHEBI:15378"/>
        <dbReference type="ChEBI" id="CHEBI:29965"/>
        <dbReference type="ChEBI" id="CHEBI:57856"/>
        <dbReference type="ChEBI" id="CHEBI:59789"/>
        <dbReference type="ChEBI" id="CHEBI:65280"/>
    </reaction>
    <physiologicalReaction direction="left-to-right" evidence="11">
        <dbReference type="Rhea" id="RHEA:48101"/>
    </physiologicalReaction>
</comment>
<keyword evidence="7" id="KW-0479">Metal-binding</keyword>
<dbReference type="STRING" id="1348612.A0A397I5K8"/>
<evidence type="ECO:0000313" key="16">
    <source>
        <dbReference type="EMBL" id="RHZ68644.1"/>
    </source>
</evidence>
<reference evidence="16 17" key="1">
    <citation type="submission" date="2018-08" db="EMBL/GenBank/DDBJ databases">
        <title>Genome and evolution of the arbuscular mycorrhizal fungus Diversispora epigaea (formerly Glomus versiforme) and its bacterial endosymbionts.</title>
        <authorList>
            <person name="Sun X."/>
            <person name="Fei Z."/>
            <person name="Harrison M."/>
        </authorList>
    </citation>
    <scope>NUCLEOTIDE SEQUENCE [LARGE SCALE GENOMIC DNA]</scope>
    <source>
        <strain evidence="16 17">IT104</strain>
    </source>
</reference>
<dbReference type="Pfam" id="PF22528">
    <property type="entry name" value="PRMT_C"/>
    <property type="match status" value="1"/>
</dbReference>
<name>A0A397I5K8_9GLOM</name>
<dbReference type="GO" id="GO:0032259">
    <property type="term" value="P:methylation"/>
    <property type="evidence" value="ECO:0007669"/>
    <property type="project" value="UniProtKB-KW"/>
</dbReference>
<evidence type="ECO:0000259" key="15">
    <source>
        <dbReference type="Pfam" id="PF22528"/>
    </source>
</evidence>
<dbReference type="PROSITE" id="PS51678">
    <property type="entry name" value="SAM_MT_PRMT"/>
    <property type="match status" value="1"/>
</dbReference>
<evidence type="ECO:0000256" key="9">
    <source>
        <dbReference type="ARBA" id="ARBA00022833"/>
    </source>
</evidence>
<dbReference type="EC" id="2.1.1.319" evidence="2"/>
<dbReference type="Pfam" id="PF06325">
    <property type="entry name" value="PrmA"/>
    <property type="match status" value="1"/>
</dbReference>
<dbReference type="InterPro" id="IPR025799">
    <property type="entry name" value="Arg_MeTrfase"/>
</dbReference>
<accession>A0A397I5K8</accession>
<dbReference type="Gene3D" id="3.40.50.150">
    <property type="entry name" value="Vaccinia Virus protein VP39"/>
    <property type="match status" value="1"/>
</dbReference>
<dbReference type="GO" id="GO:0005634">
    <property type="term" value="C:nucleus"/>
    <property type="evidence" value="ECO:0007669"/>
    <property type="project" value="TreeGrafter"/>
</dbReference>
<dbReference type="EMBL" id="PQFF01000268">
    <property type="protein sequence ID" value="RHZ68644.1"/>
    <property type="molecule type" value="Genomic_DNA"/>
</dbReference>
<dbReference type="PANTHER" id="PTHR11006:SF123">
    <property type="entry name" value="RIBOSOMAL PROTEIN ARGININE N-METHYLTRANSFERASE RMT3"/>
    <property type="match status" value="1"/>
</dbReference>
<gene>
    <name evidence="16" type="ORF">Glove_294g141</name>
</gene>
<evidence type="ECO:0000256" key="5">
    <source>
        <dbReference type="ARBA" id="ARBA00022679"/>
    </source>
</evidence>
<dbReference type="SUPFAM" id="SSF57667">
    <property type="entry name" value="beta-beta-alpha zinc fingers"/>
    <property type="match status" value="2"/>
</dbReference>
<evidence type="ECO:0000259" key="14">
    <source>
        <dbReference type="Pfam" id="PF21137"/>
    </source>
</evidence>
<organism evidence="16 17">
    <name type="scientific">Diversispora epigaea</name>
    <dbReference type="NCBI Taxonomy" id="1348612"/>
    <lineage>
        <taxon>Eukaryota</taxon>
        <taxon>Fungi</taxon>
        <taxon>Fungi incertae sedis</taxon>
        <taxon>Mucoromycota</taxon>
        <taxon>Glomeromycotina</taxon>
        <taxon>Glomeromycetes</taxon>
        <taxon>Diversisporales</taxon>
        <taxon>Diversisporaceae</taxon>
        <taxon>Diversispora</taxon>
    </lineage>
</organism>
<feature type="domain" description="Protein arginine N-methyltransferase 3-like C2H2 zinc finger" evidence="14">
    <location>
        <begin position="130"/>
        <end position="177"/>
    </location>
</feature>
<evidence type="ECO:0000256" key="4">
    <source>
        <dbReference type="ARBA" id="ARBA00022603"/>
    </source>
</evidence>
<keyword evidence="17" id="KW-1185">Reference proteome</keyword>
<keyword evidence="9" id="KW-0862">Zinc</keyword>
<dbReference type="CDD" id="cd02440">
    <property type="entry name" value="AdoMet_MTases"/>
    <property type="match status" value="1"/>
</dbReference>
<dbReference type="InterPro" id="IPR029063">
    <property type="entry name" value="SAM-dependent_MTases_sf"/>
</dbReference>
<evidence type="ECO:0000256" key="11">
    <source>
        <dbReference type="ARBA" id="ARBA00049303"/>
    </source>
</evidence>
<evidence type="ECO:0000256" key="10">
    <source>
        <dbReference type="ARBA" id="ARBA00047384"/>
    </source>
</evidence>
<protein>
    <recommendedName>
        <fullName evidence="2">type I protein arginine methyltransferase</fullName>
        <ecNumber evidence="2">2.1.1.319</ecNumber>
    </recommendedName>
</protein>
<dbReference type="InterPro" id="IPR049482">
    <property type="entry name" value="ANM3-like_C2H2_Zf"/>
</dbReference>
<dbReference type="GO" id="GO:0042054">
    <property type="term" value="F:histone methyltransferase activity"/>
    <property type="evidence" value="ECO:0007669"/>
    <property type="project" value="TreeGrafter"/>
</dbReference>
<dbReference type="SUPFAM" id="SSF53335">
    <property type="entry name" value="S-adenosyl-L-methionine-dependent methyltransferases"/>
    <property type="match status" value="1"/>
</dbReference>
<dbReference type="GO" id="GO:0035242">
    <property type="term" value="F:protein-arginine omega-N asymmetric methyltransferase activity"/>
    <property type="evidence" value="ECO:0007669"/>
    <property type="project" value="UniProtKB-EC"/>
</dbReference>
<feature type="region of interest" description="Disordered" evidence="13">
    <location>
        <begin position="1"/>
        <end position="23"/>
    </location>
</feature>
<keyword evidence="4 12" id="KW-0489">Methyltransferase</keyword>
<feature type="compositionally biased region" description="Acidic residues" evidence="13">
    <location>
        <begin position="9"/>
        <end position="23"/>
    </location>
</feature>
<comment type="subcellular location">
    <subcellularLocation>
        <location evidence="1">Cytoplasm</location>
        <location evidence="1">Cytosol</location>
    </subcellularLocation>
</comment>
<dbReference type="OrthoDB" id="7848332at2759"/>
<evidence type="ECO:0000256" key="8">
    <source>
        <dbReference type="ARBA" id="ARBA00022771"/>
    </source>
</evidence>
<evidence type="ECO:0000256" key="1">
    <source>
        <dbReference type="ARBA" id="ARBA00004514"/>
    </source>
</evidence>
<keyword evidence="8" id="KW-0863">Zinc-finger</keyword>
<evidence type="ECO:0000256" key="2">
    <source>
        <dbReference type="ARBA" id="ARBA00011925"/>
    </source>
</evidence>
<evidence type="ECO:0000256" key="13">
    <source>
        <dbReference type="SAM" id="MobiDB-lite"/>
    </source>
</evidence>
<evidence type="ECO:0000256" key="6">
    <source>
        <dbReference type="ARBA" id="ARBA00022691"/>
    </source>
</evidence>